<keyword evidence="2" id="KW-0597">Phosphoprotein</keyword>
<dbReference type="Proteomes" id="UP000822476">
    <property type="component" value="Unassembled WGS sequence"/>
</dbReference>
<reference evidence="9" key="1">
    <citation type="submission" date="2019-07" db="EMBL/GenBank/DDBJ databases">
        <title>Annotation for the trematode Paragonimus miyazaki's.</title>
        <authorList>
            <person name="Choi Y.-J."/>
        </authorList>
    </citation>
    <scope>NUCLEOTIDE SEQUENCE</scope>
    <source>
        <strain evidence="9">Japan</strain>
    </source>
</reference>
<dbReference type="GO" id="GO:0031902">
    <property type="term" value="C:late endosome membrane"/>
    <property type="evidence" value="ECO:0007669"/>
    <property type="project" value="TreeGrafter"/>
</dbReference>
<evidence type="ECO:0000256" key="7">
    <source>
        <dbReference type="ARBA" id="ARBA00022967"/>
    </source>
</evidence>
<dbReference type="GO" id="GO:0140358">
    <property type="term" value="F:P-type transmembrane transporter activity"/>
    <property type="evidence" value="ECO:0007669"/>
    <property type="project" value="InterPro"/>
</dbReference>
<keyword evidence="8" id="KW-1133">Transmembrane helix</keyword>
<dbReference type="GO" id="GO:0015203">
    <property type="term" value="F:polyamine transmembrane transporter activity"/>
    <property type="evidence" value="ECO:0007669"/>
    <property type="project" value="TreeGrafter"/>
</dbReference>
<dbReference type="GO" id="GO:0005524">
    <property type="term" value="F:ATP binding"/>
    <property type="evidence" value="ECO:0007669"/>
    <property type="project" value="UniProtKB-KW"/>
</dbReference>
<sequence length="181" mass="20271">MQQIILRALDLITILIPPALPVAVTIALVFAQRCLRNHDTYCINPSAINVCSVINLACSDKVNPSRFEHGPLLGAMASCHSLTRIGGVLSGDPVDLKMFHSTKWEFLEEISEDHYRFEMAVSAIVRPDIKVSVTIVTPDSTIEPDVSHTHYRCVYHVMCQVMRIETLTNFHTLSGAHYFLH</sequence>
<gene>
    <name evidence="9" type="ORF">EG68_11466</name>
</gene>
<dbReference type="EMBL" id="JTDE01008692">
    <property type="protein sequence ID" value="KAF7234798.1"/>
    <property type="molecule type" value="Genomic_DNA"/>
</dbReference>
<keyword evidence="4" id="KW-0547">Nucleotide-binding</keyword>
<comment type="subcellular location">
    <subcellularLocation>
        <location evidence="1">Membrane</location>
        <topology evidence="1">Multi-pass membrane protein</topology>
    </subcellularLocation>
</comment>
<dbReference type="PANTHER" id="PTHR45630:SF8">
    <property type="entry name" value="CATION-TRANSPORTING ATPASE"/>
    <property type="match status" value="1"/>
</dbReference>
<organism evidence="9 10">
    <name type="scientific">Paragonimus skrjabini miyazakii</name>
    <dbReference type="NCBI Taxonomy" id="59628"/>
    <lineage>
        <taxon>Eukaryota</taxon>
        <taxon>Metazoa</taxon>
        <taxon>Spiralia</taxon>
        <taxon>Lophotrochozoa</taxon>
        <taxon>Platyhelminthes</taxon>
        <taxon>Trematoda</taxon>
        <taxon>Digenea</taxon>
        <taxon>Plagiorchiida</taxon>
        <taxon>Troglotremata</taxon>
        <taxon>Troglotrematidae</taxon>
        <taxon>Paragonimus</taxon>
    </lineage>
</organism>
<evidence type="ECO:0000313" key="10">
    <source>
        <dbReference type="Proteomes" id="UP000822476"/>
    </source>
</evidence>
<feature type="transmembrane region" description="Helical" evidence="8">
    <location>
        <begin position="12"/>
        <end position="31"/>
    </location>
</feature>
<keyword evidence="8" id="KW-0472">Membrane</keyword>
<proteinExistence type="predicted"/>
<keyword evidence="3" id="KW-0479">Metal-binding</keyword>
<dbReference type="InterPro" id="IPR006544">
    <property type="entry name" value="P-type_TPase_V"/>
</dbReference>
<dbReference type="GO" id="GO:0006874">
    <property type="term" value="P:intracellular calcium ion homeostasis"/>
    <property type="evidence" value="ECO:0007669"/>
    <property type="project" value="TreeGrafter"/>
</dbReference>
<keyword evidence="8" id="KW-0812">Transmembrane</keyword>
<comment type="caution">
    <text evidence="9">The sequence shown here is derived from an EMBL/GenBank/DDBJ whole genome shotgun (WGS) entry which is preliminary data.</text>
</comment>
<name>A0A8S9YJ08_9TREM</name>
<dbReference type="PANTHER" id="PTHR45630">
    <property type="entry name" value="CATION-TRANSPORTING ATPASE-RELATED"/>
    <property type="match status" value="1"/>
</dbReference>
<keyword evidence="10" id="KW-1185">Reference proteome</keyword>
<evidence type="ECO:0000256" key="6">
    <source>
        <dbReference type="ARBA" id="ARBA00022842"/>
    </source>
</evidence>
<evidence type="ECO:0000256" key="8">
    <source>
        <dbReference type="SAM" id="Phobius"/>
    </source>
</evidence>
<dbReference type="GO" id="GO:0046872">
    <property type="term" value="F:metal ion binding"/>
    <property type="evidence" value="ECO:0007669"/>
    <property type="project" value="UniProtKB-KW"/>
</dbReference>
<evidence type="ECO:0000256" key="2">
    <source>
        <dbReference type="ARBA" id="ARBA00022553"/>
    </source>
</evidence>
<evidence type="ECO:0000313" key="9">
    <source>
        <dbReference type="EMBL" id="KAF7234798.1"/>
    </source>
</evidence>
<accession>A0A8S9YJ08</accession>
<dbReference type="SUPFAM" id="SSF81665">
    <property type="entry name" value="Calcium ATPase, transmembrane domain M"/>
    <property type="match status" value="1"/>
</dbReference>
<evidence type="ECO:0000256" key="3">
    <source>
        <dbReference type="ARBA" id="ARBA00022723"/>
    </source>
</evidence>
<keyword evidence="5" id="KW-0067">ATP-binding</keyword>
<dbReference type="InterPro" id="IPR023298">
    <property type="entry name" value="ATPase_P-typ_TM_dom_sf"/>
</dbReference>
<keyword evidence="6" id="KW-0460">Magnesium</keyword>
<evidence type="ECO:0000256" key="5">
    <source>
        <dbReference type="ARBA" id="ARBA00022840"/>
    </source>
</evidence>
<dbReference type="GO" id="GO:0019829">
    <property type="term" value="F:ATPase-coupled monoatomic cation transmembrane transporter activity"/>
    <property type="evidence" value="ECO:0007669"/>
    <property type="project" value="TreeGrafter"/>
</dbReference>
<evidence type="ECO:0000256" key="4">
    <source>
        <dbReference type="ARBA" id="ARBA00022741"/>
    </source>
</evidence>
<protein>
    <submittedName>
        <fullName evidence="9">Uncharacterized protein</fullName>
    </submittedName>
</protein>
<dbReference type="AlphaFoldDB" id="A0A8S9YJ08"/>
<dbReference type="OrthoDB" id="48943at2759"/>
<evidence type="ECO:0000256" key="1">
    <source>
        <dbReference type="ARBA" id="ARBA00004141"/>
    </source>
</evidence>
<keyword evidence="7" id="KW-1278">Translocase</keyword>